<evidence type="ECO:0000259" key="2">
    <source>
        <dbReference type="Pfam" id="PF01345"/>
    </source>
</evidence>
<protein>
    <submittedName>
        <fullName evidence="4">Uncharacterized protein</fullName>
    </submittedName>
</protein>
<dbReference type="Proteomes" id="UP001631949">
    <property type="component" value="Unassembled WGS sequence"/>
</dbReference>
<organism evidence="4 5">
    <name type="scientific">Peptococcus simiae</name>
    <dbReference type="NCBI Taxonomy" id="1643805"/>
    <lineage>
        <taxon>Bacteria</taxon>
        <taxon>Bacillati</taxon>
        <taxon>Bacillota</taxon>
        <taxon>Clostridia</taxon>
        <taxon>Eubacteriales</taxon>
        <taxon>Peptococcaceae</taxon>
        <taxon>Peptococcus</taxon>
    </lineage>
</organism>
<feature type="region of interest" description="Disordered" evidence="1">
    <location>
        <begin position="532"/>
        <end position="552"/>
    </location>
</feature>
<accession>A0ABW9H125</accession>
<dbReference type="NCBIfam" id="TIGR01451">
    <property type="entry name" value="B_ant_repeat"/>
    <property type="match status" value="2"/>
</dbReference>
<evidence type="ECO:0000313" key="4">
    <source>
        <dbReference type="EMBL" id="MFM9414112.1"/>
    </source>
</evidence>
<evidence type="ECO:0000259" key="3">
    <source>
        <dbReference type="Pfam" id="PF25549"/>
    </source>
</evidence>
<name>A0ABW9H125_9FIRM</name>
<dbReference type="InterPro" id="IPR057687">
    <property type="entry name" value="DUF7927"/>
</dbReference>
<dbReference type="Gene3D" id="2.60.40.740">
    <property type="match status" value="4"/>
</dbReference>
<comment type="caution">
    <text evidence="4">The sequence shown here is derived from an EMBL/GenBank/DDBJ whole genome shotgun (WGS) entry which is preliminary data.</text>
</comment>
<evidence type="ECO:0000256" key="1">
    <source>
        <dbReference type="SAM" id="MobiDB-lite"/>
    </source>
</evidence>
<dbReference type="InterPro" id="IPR051172">
    <property type="entry name" value="Chlamydia_OmcB"/>
</dbReference>
<evidence type="ECO:0000313" key="5">
    <source>
        <dbReference type="Proteomes" id="UP001631949"/>
    </source>
</evidence>
<dbReference type="PANTHER" id="PTHR34819">
    <property type="entry name" value="LARGE CYSTEINE-RICH PERIPLASMIC PROTEIN OMCB"/>
    <property type="match status" value="1"/>
</dbReference>
<dbReference type="SUPFAM" id="SSF49401">
    <property type="entry name" value="Bacterial adhesins"/>
    <property type="match status" value="1"/>
</dbReference>
<dbReference type="PANTHER" id="PTHR34819:SF3">
    <property type="entry name" value="CELL SURFACE PROTEIN"/>
    <property type="match status" value="1"/>
</dbReference>
<feature type="domain" description="DUF11" evidence="2">
    <location>
        <begin position="279"/>
        <end position="386"/>
    </location>
</feature>
<feature type="domain" description="DUF11" evidence="2">
    <location>
        <begin position="145"/>
        <end position="261"/>
    </location>
</feature>
<reference evidence="4 5" key="1">
    <citation type="journal article" date="2016" name="Int. J. Syst. Evol. Microbiol.">
        <title>Peptococcus simiae sp. nov., isolated from rhesus macaque faeces and emended description of the genus Peptococcus.</title>
        <authorList>
            <person name="Shkoporov A.N."/>
            <person name="Efimov B.A."/>
            <person name="Kondova I."/>
            <person name="Ouwerling B."/>
            <person name="Chaplin A.V."/>
            <person name="Shcherbakova V.A."/>
            <person name="Langermans J.A.M."/>
        </authorList>
    </citation>
    <scope>NUCLEOTIDE SEQUENCE [LARGE SCALE GENOMIC DNA]</scope>
    <source>
        <strain evidence="4 5">M108</strain>
    </source>
</reference>
<keyword evidence="5" id="KW-1185">Reference proteome</keyword>
<proteinExistence type="predicted"/>
<dbReference type="InterPro" id="IPR008966">
    <property type="entry name" value="Adhesion_dom_sf"/>
</dbReference>
<dbReference type="EMBL" id="JBJUVG010000010">
    <property type="protein sequence ID" value="MFM9414112.1"/>
    <property type="molecule type" value="Genomic_DNA"/>
</dbReference>
<dbReference type="RefSeq" id="WP_408977727.1">
    <property type="nucleotide sequence ID" value="NZ_JBJUVG010000010.1"/>
</dbReference>
<sequence length="913" mass="98999">MERFCWYDYSIEAQKINGSCAFLGVKSQNIDKNVLKTDGKSKNDAKEVVVTDLIDPALDFAGSVTVDGKGHSDFSYDEEARLLTVNLGDVKIDQTKKVVFKVTVNKTGYGKEVENIASATAKNTGEVTAQANSGIVKIKDGSAELLIEKEADKQAAKVGDKLIYTLKVANSKNAEVDAQNAVVKDTLPKGLSFDGMVTKDGAGTSYKYDPATKAMEFPLGDLKVGEEVTLKVYTVVNEEAYGKDIENVATVTADNATEKKATSKITTVDKGKADGRTGTKTPSKTLVKPGERMTYTITLTNSPSATADWENVTITDPIPAGMIFKDAVEVNGKRTNEYSFDAATNTLTLKPDPIAPGAKQIYTIDVEIAEGMEGKTFTNIAYLTDDITPKEPVPSVPVNVPDGKTKPLMKKEASVKETKEGQVYTYTVTVENGSGKDVATWRNVTLTDLLPGEIALSGMVLVDGNPSPVQVTSNNSFTAVLGDIEPGTHKTVKYDVRVKDDITKGQEKTLTNIATAAGDNGMAKDKADVKLGKGKGVPELPSTPPSDKGVLLSKDPEKAHVDLTDDPYNTYTVTLQNKDNKDWKGIRLKDKIDTSYVVLLRDSIRMNGLSLKEGKDFSYVVGDNGVDTLDIKVGDVAVNGTVKVTFKVKHKNDTAGTPYVNTVKAESTSHKPVEANAASVTTVNPKEVTDNHQKLFSGYPNGEWWPDNNAPGKFLSRPEAAAVILRSYSNSDKMDQWIGNARNIKIDQGFPEGFTAKGLQGMDLPIKIMMQNELMGPTFADPFAFSGDTPRNSDMVEFYETTPRIKVTRKEIGDIIKVVLGPEALAKGIAAGYDYNSTDPNVETSRRDFAKEICTITGRDTNPDINGNRIPTFTDVNPSDLLIAEVSIWHQFTLDENGHEKWTKVNPNAGVKP</sequence>
<dbReference type="Pfam" id="PF01345">
    <property type="entry name" value="DUF11"/>
    <property type="match status" value="2"/>
</dbReference>
<feature type="domain" description="DUF7927" evidence="3">
    <location>
        <begin position="415"/>
        <end position="520"/>
    </location>
</feature>
<dbReference type="InterPro" id="IPR001434">
    <property type="entry name" value="OmcB-like_DUF11"/>
</dbReference>
<dbReference type="InterPro" id="IPR047589">
    <property type="entry name" value="DUF11_rpt"/>
</dbReference>
<dbReference type="Pfam" id="PF25549">
    <property type="entry name" value="DUF7927"/>
    <property type="match status" value="1"/>
</dbReference>
<gene>
    <name evidence="4" type="ORF">ACKQTC_07005</name>
</gene>